<name>K1RLY4_9ZZZZ</name>
<sequence length="23" mass="2802">MREEWTNFAGGKWESDIDVRDFI</sequence>
<proteinExistence type="predicted"/>
<evidence type="ECO:0000313" key="1">
    <source>
        <dbReference type="EMBL" id="EKC49612.1"/>
    </source>
</evidence>
<organism evidence="1">
    <name type="scientific">human gut metagenome</name>
    <dbReference type="NCBI Taxonomy" id="408170"/>
    <lineage>
        <taxon>unclassified sequences</taxon>
        <taxon>metagenomes</taxon>
        <taxon>organismal metagenomes</taxon>
    </lineage>
</organism>
<feature type="non-terminal residue" evidence="1">
    <location>
        <position position="23"/>
    </location>
</feature>
<comment type="caution">
    <text evidence="1">The sequence shown here is derived from an EMBL/GenBank/DDBJ whole genome shotgun (WGS) entry which is preliminary data.</text>
</comment>
<evidence type="ECO:0008006" key="2">
    <source>
        <dbReference type="Google" id="ProtNLM"/>
    </source>
</evidence>
<protein>
    <recommendedName>
        <fullName evidence="2">Formate acetyltransferase</fullName>
    </recommendedName>
</protein>
<accession>K1RLY4</accession>
<dbReference type="AlphaFoldDB" id="K1RLY4"/>
<reference evidence="1" key="1">
    <citation type="journal article" date="2013" name="Environ. Microbiol.">
        <title>Microbiota from the distal guts of lean and obese adolescents exhibit partial functional redundancy besides clear differences in community structure.</title>
        <authorList>
            <person name="Ferrer M."/>
            <person name="Ruiz A."/>
            <person name="Lanza F."/>
            <person name="Haange S.B."/>
            <person name="Oberbach A."/>
            <person name="Till H."/>
            <person name="Bargiela R."/>
            <person name="Campoy C."/>
            <person name="Segura M.T."/>
            <person name="Richter M."/>
            <person name="von Bergen M."/>
            <person name="Seifert J."/>
            <person name="Suarez A."/>
        </authorList>
    </citation>
    <scope>NUCLEOTIDE SEQUENCE</scope>
</reference>
<dbReference type="EMBL" id="AJWY01012559">
    <property type="protein sequence ID" value="EKC49612.1"/>
    <property type="molecule type" value="Genomic_DNA"/>
</dbReference>
<gene>
    <name evidence="1" type="ORF">LEA_18311</name>
</gene>